<dbReference type="STRING" id="388950.GCA_001611675_02902"/>
<dbReference type="Proteomes" id="UP000182491">
    <property type="component" value="Unassembled WGS sequence"/>
</dbReference>
<dbReference type="InterPro" id="IPR008979">
    <property type="entry name" value="Galactose-bd-like_sf"/>
</dbReference>
<dbReference type="EMBL" id="FPCA01000011">
    <property type="protein sequence ID" value="SFV02145.1"/>
    <property type="molecule type" value="Genomic_DNA"/>
</dbReference>
<feature type="domain" description="IPT/TIG" evidence="3">
    <location>
        <begin position="285"/>
        <end position="365"/>
    </location>
</feature>
<accession>A0A1I7KXK5</accession>
<keyword evidence="2" id="KW-0732">Signal</keyword>
<dbReference type="PROSITE" id="PS51257">
    <property type="entry name" value="PROKAR_LIPOPROTEIN"/>
    <property type="match status" value="1"/>
</dbReference>
<dbReference type="Gene3D" id="2.60.40.10">
    <property type="entry name" value="Immunoglobulins"/>
    <property type="match status" value="6"/>
</dbReference>
<feature type="chain" id="PRO_5010333386" evidence="2">
    <location>
        <begin position="24"/>
        <end position="676"/>
    </location>
</feature>
<evidence type="ECO:0000313" key="4">
    <source>
        <dbReference type="EMBL" id="SFV02145.1"/>
    </source>
</evidence>
<gene>
    <name evidence="4" type="ORF">SAMN04487941_0082</name>
</gene>
<dbReference type="AlphaFoldDB" id="A0A1I7KXK5"/>
<dbReference type="PANTHER" id="PTHR31341">
    <property type="entry name" value="IPT/TIG DOMAIN-CONTAINING PROTEIN-RELATED-RELATED"/>
    <property type="match status" value="1"/>
</dbReference>
<keyword evidence="1" id="KW-0325">Glycoprotein</keyword>
<dbReference type="CDD" id="cd00102">
    <property type="entry name" value="IPT"/>
    <property type="match status" value="2"/>
</dbReference>
<evidence type="ECO:0000259" key="3">
    <source>
        <dbReference type="SMART" id="SM00429"/>
    </source>
</evidence>
<evidence type="ECO:0000256" key="1">
    <source>
        <dbReference type="ARBA" id="ARBA00023180"/>
    </source>
</evidence>
<feature type="signal peptide" evidence="2">
    <location>
        <begin position="1"/>
        <end position="23"/>
    </location>
</feature>
<organism evidence="4 5">
    <name type="scientific">Pontibacter akesuensis</name>
    <dbReference type="NCBI Taxonomy" id="388950"/>
    <lineage>
        <taxon>Bacteria</taxon>
        <taxon>Pseudomonadati</taxon>
        <taxon>Bacteroidota</taxon>
        <taxon>Cytophagia</taxon>
        <taxon>Cytophagales</taxon>
        <taxon>Hymenobacteraceae</taxon>
        <taxon>Pontibacter</taxon>
    </lineage>
</organism>
<dbReference type="SUPFAM" id="SSF81296">
    <property type="entry name" value="E set domains"/>
    <property type="match status" value="4"/>
</dbReference>
<dbReference type="Pfam" id="PF01833">
    <property type="entry name" value="TIG"/>
    <property type="match status" value="2"/>
</dbReference>
<sequence length="676" mass="71208">MLKIFTKSNLLLLVFLLTFGAFLTSCDKDDDVSINETQLHSYGPSPALRGGELKFIGINLDKVTAVILPDNIEVTTFKTKTPTLLVIEVPEATVEGNVSLRTPNGMITAKSWLGISEPITVASVSPATVRPGDVITIKGTYLNLVEEVIFANNKVVTEFESHTKDAIQVRVPMDAQTGAIMVSNGADEPILVSSEAELQVALPAATSVAPNPVKAGSTLTITGTNLDLAKEVIFGGNKKVTEFTVSEAGDKLMVTVPADAADGKIKMVAASLVEVESAQEVTMVVPTISGVTPRPAKNSGNITIRGTNLDLVTSVMFGGETTGTIVSKSGGELVVKVPADAVEGIVTLHTAANKTVATGEALTLVKPVISSVSPTAVKTLQNVTISGTNLDIIEKVMFTGDTEGTIVSSSATELVVTVPTRSQSGAVTLISTNGTRVVSSQSLSIQPGNVPSITSVPPSIKPGQLLVIEGMKLDLTTEVIFPGNIKATQFGAKTATRLEVVVPEKTAIGVGRIRFVTAEGDVTESPEINFVGSITYYIYNDAINAAWQQWGGWNLNSQDWASTEQVKSGTKSIKVDAKADGYGAIQAHPSSTFNPRQYEVLVISLYSVSGGSVSVSIKDEAGTTHPDYAISLPAGQWKTVEIPISALGNPSTINEFIVKNYQGPAQVFYVDEIGFR</sequence>
<keyword evidence="5" id="KW-1185">Reference proteome</keyword>
<protein>
    <submittedName>
        <fullName evidence="4">IPT/TIG domain-containing protein</fullName>
    </submittedName>
</protein>
<dbReference type="SMART" id="SM00429">
    <property type="entry name" value="IPT"/>
    <property type="match status" value="2"/>
</dbReference>
<evidence type="ECO:0000256" key="2">
    <source>
        <dbReference type="SAM" id="SignalP"/>
    </source>
</evidence>
<name>A0A1I7KXK5_9BACT</name>
<dbReference type="Gene3D" id="2.60.120.430">
    <property type="entry name" value="Galactose-binding lectin"/>
    <property type="match status" value="1"/>
</dbReference>
<dbReference type="RefSeq" id="WP_068838826.1">
    <property type="nucleotide sequence ID" value="NZ_BMXC01000005.1"/>
</dbReference>
<dbReference type="OrthoDB" id="660167at2"/>
<reference evidence="5" key="1">
    <citation type="submission" date="2016-10" db="EMBL/GenBank/DDBJ databases">
        <authorList>
            <person name="Varghese N."/>
        </authorList>
    </citation>
    <scope>NUCLEOTIDE SEQUENCE [LARGE SCALE GENOMIC DNA]</scope>
    <source>
        <strain evidence="5">DSM 18820</strain>
    </source>
</reference>
<proteinExistence type="predicted"/>
<dbReference type="InterPro" id="IPR052014">
    <property type="entry name" value="Dictyostelium_Tiger"/>
</dbReference>
<dbReference type="InterPro" id="IPR014756">
    <property type="entry name" value="Ig_E-set"/>
</dbReference>
<dbReference type="InterPro" id="IPR002909">
    <property type="entry name" value="IPT_dom"/>
</dbReference>
<dbReference type="InterPro" id="IPR013783">
    <property type="entry name" value="Ig-like_fold"/>
</dbReference>
<feature type="domain" description="IPT/TIG" evidence="3">
    <location>
        <begin position="366"/>
        <end position="446"/>
    </location>
</feature>
<dbReference type="SUPFAM" id="SSF49785">
    <property type="entry name" value="Galactose-binding domain-like"/>
    <property type="match status" value="1"/>
</dbReference>
<evidence type="ECO:0000313" key="5">
    <source>
        <dbReference type="Proteomes" id="UP000182491"/>
    </source>
</evidence>